<gene>
    <name evidence="5" type="ORF">ACFO3F_10290</name>
</gene>
<dbReference type="Gene3D" id="3.30.70.920">
    <property type="match status" value="1"/>
</dbReference>
<dbReference type="InterPro" id="IPR011008">
    <property type="entry name" value="Dimeric_a/b-barrel"/>
</dbReference>
<dbReference type="InterPro" id="IPR036390">
    <property type="entry name" value="WH_DNA-bd_sf"/>
</dbReference>
<dbReference type="SMART" id="SM00344">
    <property type="entry name" value="HTH_ASNC"/>
    <property type="match status" value="1"/>
</dbReference>
<dbReference type="Proteomes" id="UP001595955">
    <property type="component" value="Unassembled WGS sequence"/>
</dbReference>
<evidence type="ECO:0000259" key="4">
    <source>
        <dbReference type="PROSITE" id="PS50956"/>
    </source>
</evidence>
<keyword evidence="3" id="KW-0804">Transcription</keyword>
<sequence length="157" mass="16942">MDRRIIEELTRDARQSNVSLGKAVGLTEGAVRRRIENLVASGTLRFQAQVDPSFLGMQSHALLRVRCAPHLIDEVIAAMRTMPELERIYLCTGQFDITAVGHFESTAALRDFAMSRLGSVDGVVEMQSELILDTFVPAPQADAASGSPTDDTPGGAA</sequence>
<organism evidence="5 6">
    <name type="scientific">Georgenia faecalis</name>
    <dbReference type="NCBI Taxonomy" id="2483799"/>
    <lineage>
        <taxon>Bacteria</taxon>
        <taxon>Bacillati</taxon>
        <taxon>Actinomycetota</taxon>
        <taxon>Actinomycetes</taxon>
        <taxon>Micrococcales</taxon>
        <taxon>Bogoriellaceae</taxon>
        <taxon>Georgenia</taxon>
    </lineage>
</organism>
<accession>A0ABV9DAE4</accession>
<dbReference type="RefSeq" id="WP_164471338.1">
    <property type="nucleotide sequence ID" value="NZ_CP033325.1"/>
</dbReference>
<dbReference type="InterPro" id="IPR000485">
    <property type="entry name" value="AsnC-type_HTH_dom"/>
</dbReference>
<dbReference type="PANTHER" id="PTHR30154">
    <property type="entry name" value="LEUCINE-RESPONSIVE REGULATORY PROTEIN"/>
    <property type="match status" value="1"/>
</dbReference>
<feature type="domain" description="HTH asnC-type" evidence="4">
    <location>
        <begin position="1"/>
        <end position="58"/>
    </location>
</feature>
<keyword evidence="1" id="KW-0805">Transcription regulation</keyword>
<dbReference type="PANTHER" id="PTHR30154:SF34">
    <property type="entry name" value="TRANSCRIPTIONAL REGULATOR AZLB"/>
    <property type="match status" value="1"/>
</dbReference>
<evidence type="ECO:0000256" key="1">
    <source>
        <dbReference type="ARBA" id="ARBA00023015"/>
    </source>
</evidence>
<evidence type="ECO:0000313" key="6">
    <source>
        <dbReference type="Proteomes" id="UP001595955"/>
    </source>
</evidence>
<dbReference type="PROSITE" id="PS50956">
    <property type="entry name" value="HTH_ASNC_2"/>
    <property type="match status" value="1"/>
</dbReference>
<evidence type="ECO:0000313" key="5">
    <source>
        <dbReference type="EMBL" id="MFC4555635.1"/>
    </source>
</evidence>
<dbReference type="SUPFAM" id="SSF54909">
    <property type="entry name" value="Dimeric alpha+beta barrel"/>
    <property type="match status" value="1"/>
</dbReference>
<dbReference type="Pfam" id="PF01037">
    <property type="entry name" value="AsnC_trans_reg"/>
    <property type="match status" value="1"/>
</dbReference>
<comment type="caution">
    <text evidence="5">The sequence shown here is derived from an EMBL/GenBank/DDBJ whole genome shotgun (WGS) entry which is preliminary data.</text>
</comment>
<dbReference type="Pfam" id="PF13404">
    <property type="entry name" value="HTH_AsnC-type"/>
    <property type="match status" value="1"/>
</dbReference>
<dbReference type="InterPro" id="IPR036388">
    <property type="entry name" value="WH-like_DNA-bd_sf"/>
</dbReference>
<dbReference type="EMBL" id="JBHSGF010000006">
    <property type="protein sequence ID" value="MFC4555635.1"/>
    <property type="molecule type" value="Genomic_DNA"/>
</dbReference>
<reference evidence="6" key="1">
    <citation type="journal article" date="2019" name="Int. J. Syst. Evol. Microbiol.">
        <title>The Global Catalogue of Microorganisms (GCM) 10K type strain sequencing project: providing services to taxonomists for standard genome sequencing and annotation.</title>
        <authorList>
            <consortium name="The Broad Institute Genomics Platform"/>
            <consortium name="The Broad Institute Genome Sequencing Center for Infectious Disease"/>
            <person name="Wu L."/>
            <person name="Ma J."/>
        </authorList>
    </citation>
    <scope>NUCLEOTIDE SEQUENCE [LARGE SCALE GENOMIC DNA]</scope>
    <source>
        <strain evidence="6">JCM 3369</strain>
    </source>
</reference>
<dbReference type="InterPro" id="IPR019888">
    <property type="entry name" value="Tscrpt_reg_AsnC-like"/>
</dbReference>
<name>A0ABV9DAE4_9MICO</name>
<dbReference type="SUPFAM" id="SSF46785">
    <property type="entry name" value="Winged helix' DNA-binding domain"/>
    <property type="match status" value="1"/>
</dbReference>
<dbReference type="Gene3D" id="1.10.10.10">
    <property type="entry name" value="Winged helix-like DNA-binding domain superfamily/Winged helix DNA-binding domain"/>
    <property type="match status" value="1"/>
</dbReference>
<dbReference type="InterPro" id="IPR019887">
    <property type="entry name" value="Tscrpt_reg_AsnC/Lrp_C"/>
</dbReference>
<proteinExistence type="predicted"/>
<evidence type="ECO:0000256" key="3">
    <source>
        <dbReference type="ARBA" id="ARBA00023163"/>
    </source>
</evidence>
<keyword evidence="2" id="KW-0238">DNA-binding</keyword>
<keyword evidence="6" id="KW-1185">Reference proteome</keyword>
<protein>
    <submittedName>
        <fullName evidence="5">Lrp/AsnC family transcriptional regulator</fullName>
    </submittedName>
</protein>
<evidence type="ECO:0000256" key="2">
    <source>
        <dbReference type="ARBA" id="ARBA00023125"/>
    </source>
</evidence>